<sequence>MNIRVAPIGKDSREKGPSRPVSTAEESMMRAAIRLARRGIGTTHPNPRVGALVLRGGEVVGRGYHARAGEPHAEVRALQEAGARARGGTLVSTLEPCAHQGRTPPCVDAILGSGVRRVVLGMRDPNPLVDGRGVSSLRAAGIEVVEDVLSADCRDLNLPYLKFLATGFPWVTLKSMVSLDGRVASESGDSRGLGGAAELKLCHKLRAGQDAVLVGIGTVLADDPELTVRLARGRSPLRIVLDSHLRIPLGSRLVQSAAWVPLLIATVSEDRDLGDALARRGARIWRFEGDGTGRVPLRPLFKRLAGEGVLSILVEGGPTVHTALLREGLADRVAIGLAPLIVGGTKAPTWTRDLGRPRLDEALEVDSLVMRRVGRDLWIEGSLRTQGPRDV</sequence>
<keyword evidence="9 13" id="KW-0862">Zinc</keyword>
<feature type="binding site" evidence="15">
    <location>
        <position position="190"/>
    </location>
    <ligand>
        <name>substrate</name>
    </ligand>
</feature>
<evidence type="ECO:0000256" key="15">
    <source>
        <dbReference type="PIRSR" id="PIRSR006769-2"/>
    </source>
</evidence>
<dbReference type="InterPro" id="IPR011549">
    <property type="entry name" value="RibD_C"/>
</dbReference>
<dbReference type="InterPro" id="IPR002734">
    <property type="entry name" value="RibDG_C"/>
</dbReference>
<evidence type="ECO:0000256" key="2">
    <source>
        <dbReference type="ARBA" id="ARBA00004882"/>
    </source>
</evidence>
<dbReference type="UniPathway" id="UPA00275">
    <property type="reaction ID" value="UER00401"/>
</dbReference>
<dbReference type="FunFam" id="3.40.140.10:FF:000025">
    <property type="entry name" value="Riboflavin biosynthesis protein RibD"/>
    <property type="match status" value="1"/>
</dbReference>
<comment type="cofactor">
    <cofactor evidence="13 16">
        <name>Zn(2+)</name>
        <dbReference type="ChEBI" id="CHEBI:29105"/>
    </cofactor>
    <text evidence="13 16">Binds 1 zinc ion.</text>
</comment>
<dbReference type="Gene3D" id="3.40.140.10">
    <property type="entry name" value="Cytidine Deaminase, domain 2"/>
    <property type="match status" value="1"/>
</dbReference>
<evidence type="ECO:0000256" key="16">
    <source>
        <dbReference type="PIRSR" id="PIRSR006769-3"/>
    </source>
</evidence>
<feature type="binding site" evidence="15">
    <location>
        <position position="226"/>
    </location>
    <ligand>
        <name>substrate</name>
    </ligand>
</feature>
<feature type="binding site" evidence="15">
    <location>
        <position position="206"/>
    </location>
    <ligand>
        <name>substrate</name>
    </ligand>
</feature>
<feature type="binding site" evidence="15">
    <location>
        <position position="315"/>
    </location>
    <ligand>
        <name>substrate</name>
    </ligand>
</feature>
<keyword evidence="6 13" id="KW-0686">Riboflavin biosynthesis</keyword>
<feature type="binding site" evidence="16">
    <location>
        <position position="97"/>
    </location>
    <ligand>
        <name>Zn(2+)</name>
        <dbReference type="ChEBI" id="CHEBI:29105"/>
        <note>catalytic</note>
    </ligand>
</feature>
<dbReference type="PIRSF" id="PIRSF006769">
    <property type="entry name" value="RibD"/>
    <property type="match status" value="1"/>
</dbReference>
<evidence type="ECO:0000256" key="7">
    <source>
        <dbReference type="ARBA" id="ARBA00022723"/>
    </source>
</evidence>
<feature type="domain" description="CMP/dCMP-type deaminase" evidence="18">
    <location>
        <begin position="23"/>
        <end position="145"/>
    </location>
</feature>
<keyword evidence="11 13" id="KW-0560">Oxidoreductase</keyword>
<evidence type="ECO:0000256" key="5">
    <source>
        <dbReference type="ARBA" id="ARBA00007417"/>
    </source>
</evidence>
<dbReference type="PROSITE" id="PS51747">
    <property type="entry name" value="CYT_DCMP_DEAMINASES_2"/>
    <property type="match status" value="1"/>
</dbReference>
<evidence type="ECO:0000256" key="12">
    <source>
        <dbReference type="ARBA" id="ARBA00023268"/>
    </source>
</evidence>
<evidence type="ECO:0000256" key="3">
    <source>
        <dbReference type="ARBA" id="ARBA00004910"/>
    </source>
</evidence>
<comment type="catalytic activity">
    <reaction evidence="13">
        <text>5-amino-6-(5-phospho-D-ribitylamino)uracil + NADP(+) = 5-amino-6-(5-phospho-D-ribosylamino)uracil + NADPH + H(+)</text>
        <dbReference type="Rhea" id="RHEA:17845"/>
        <dbReference type="ChEBI" id="CHEBI:15378"/>
        <dbReference type="ChEBI" id="CHEBI:57783"/>
        <dbReference type="ChEBI" id="CHEBI:58349"/>
        <dbReference type="ChEBI" id="CHEBI:58421"/>
        <dbReference type="ChEBI" id="CHEBI:58453"/>
        <dbReference type="EC" id="1.1.1.193"/>
    </reaction>
</comment>
<dbReference type="EC" id="3.5.4.26" evidence="13"/>
<gene>
    <name evidence="19" type="primary">ribD</name>
    <name evidence="19" type="ORF">E6K76_04200</name>
</gene>
<comment type="function">
    <text evidence="1 13">Converts 2,5-diamino-6-(ribosylamino)-4(3h)-pyrimidinone 5'-phosphate into 5-amino-6-(ribosylamino)-2,4(1h,3h)-pyrimidinedione 5'-phosphate.</text>
</comment>
<feature type="region of interest" description="Disordered" evidence="17">
    <location>
        <begin position="1"/>
        <end position="25"/>
    </location>
</feature>
<keyword evidence="8 13" id="KW-0378">Hydrolase</keyword>
<keyword evidence="10 13" id="KW-0521">NADP</keyword>
<feature type="binding site" evidence="16">
    <location>
        <position position="72"/>
    </location>
    <ligand>
        <name>Zn(2+)</name>
        <dbReference type="ChEBI" id="CHEBI:29105"/>
        <note>catalytic</note>
    </ligand>
</feature>
<dbReference type="GO" id="GO:0008703">
    <property type="term" value="F:5-amino-6-(5-phosphoribosylamino)uracil reductase activity"/>
    <property type="evidence" value="ECO:0007669"/>
    <property type="project" value="UniProtKB-EC"/>
</dbReference>
<reference evidence="19 20" key="1">
    <citation type="journal article" date="2019" name="Nat. Microbiol.">
        <title>Mediterranean grassland soil C-N compound turnover is dependent on rainfall and depth, and is mediated by genomically divergent microorganisms.</title>
        <authorList>
            <person name="Diamond S."/>
            <person name="Andeer P.F."/>
            <person name="Li Z."/>
            <person name="Crits-Christoph A."/>
            <person name="Burstein D."/>
            <person name="Anantharaman K."/>
            <person name="Lane K.R."/>
            <person name="Thomas B.C."/>
            <person name="Pan C."/>
            <person name="Northen T.R."/>
            <person name="Banfield J.F."/>
        </authorList>
    </citation>
    <scope>NUCLEOTIDE SEQUENCE [LARGE SCALE GENOMIC DNA]</scope>
    <source>
        <strain evidence="19">WS_6</strain>
    </source>
</reference>
<evidence type="ECO:0000256" key="17">
    <source>
        <dbReference type="SAM" id="MobiDB-lite"/>
    </source>
</evidence>
<feature type="binding site" evidence="16">
    <location>
        <position position="106"/>
    </location>
    <ligand>
        <name>Zn(2+)</name>
        <dbReference type="ChEBI" id="CHEBI:29105"/>
        <note>catalytic</note>
    </ligand>
</feature>
<dbReference type="SUPFAM" id="SSF53597">
    <property type="entry name" value="Dihydrofolate reductase-like"/>
    <property type="match status" value="1"/>
</dbReference>
<dbReference type="Pfam" id="PF01872">
    <property type="entry name" value="RibD_C"/>
    <property type="match status" value="1"/>
</dbReference>
<dbReference type="EC" id="1.1.1.193" evidence="13"/>
<evidence type="ECO:0000256" key="10">
    <source>
        <dbReference type="ARBA" id="ARBA00022857"/>
    </source>
</evidence>
<comment type="catalytic activity">
    <reaction evidence="13">
        <text>2,5-diamino-6-hydroxy-4-(5-phosphoribosylamino)-pyrimidine + H2O + H(+) = 5-amino-6-(5-phospho-D-ribosylamino)uracil + NH4(+)</text>
        <dbReference type="Rhea" id="RHEA:21868"/>
        <dbReference type="ChEBI" id="CHEBI:15377"/>
        <dbReference type="ChEBI" id="CHEBI:15378"/>
        <dbReference type="ChEBI" id="CHEBI:28938"/>
        <dbReference type="ChEBI" id="CHEBI:58453"/>
        <dbReference type="ChEBI" id="CHEBI:58614"/>
        <dbReference type="EC" id="3.5.4.26"/>
    </reaction>
</comment>
<dbReference type="AlphaFoldDB" id="A0A538T7V1"/>
<dbReference type="Gene3D" id="3.40.430.10">
    <property type="entry name" value="Dihydrofolate Reductase, subunit A"/>
    <property type="match status" value="1"/>
</dbReference>
<keyword evidence="7 13" id="KW-0479">Metal-binding</keyword>
<dbReference type="PANTHER" id="PTHR38011:SF7">
    <property type="entry name" value="2,5-DIAMINO-6-RIBOSYLAMINO-4(3H)-PYRIMIDINONE 5'-PHOSPHATE REDUCTASE"/>
    <property type="match status" value="1"/>
</dbReference>
<accession>A0A538T7V1</accession>
<dbReference type="PROSITE" id="PS00903">
    <property type="entry name" value="CYT_DCMP_DEAMINASES_1"/>
    <property type="match status" value="1"/>
</dbReference>
<dbReference type="GO" id="GO:0009231">
    <property type="term" value="P:riboflavin biosynthetic process"/>
    <property type="evidence" value="ECO:0007669"/>
    <property type="project" value="UniProtKB-UniPathway"/>
</dbReference>
<dbReference type="Pfam" id="PF00383">
    <property type="entry name" value="dCMP_cyt_deam_1"/>
    <property type="match status" value="1"/>
</dbReference>
<feature type="binding site" evidence="15">
    <location>
        <begin position="317"/>
        <end position="323"/>
    </location>
    <ligand>
        <name>NADP(+)</name>
        <dbReference type="ChEBI" id="CHEBI:58349"/>
    </ligand>
</feature>
<feature type="binding site" evidence="15">
    <location>
        <position position="229"/>
    </location>
    <ligand>
        <name>substrate</name>
    </ligand>
</feature>
<evidence type="ECO:0000256" key="6">
    <source>
        <dbReference type="ARBA" id="ARBA00022619"/>
    </source>
</evidence>
<dbReference type="GO" id="GO:0050661">
    <property type="term" value="F:NADP binding"/>
    <property type="evidence" value="ECO:0007669"/>
    <property type="project" value="InterPro"/>
</dbReference>
<feature type="binding site" evidence="15">
    <location>
        <position position="243"/>
    </location>
    <ligand>
        <name>NADP(+)</name>
        <dbReference type="ChEBI" id="CHEBI:58349"/>
    </ligand>
</feature>
<dbReference type="Proteomes" id="UP000316852">
    <property type="component" value="Unassembled WGS sequence"/>
</dbReference>
<evidence type="ECO:0000256" key="11">
    <source>
        <dbReference type="ARBA" id="ARBA00023002"/>
    </source>
</evidence>
<comment type="similarity">
    <text evidence="5 13">In the C-terminal section; belongs to the HTP reductase family.</text>
</comment>
<comment type="pathway">
    <text evidence="2 13">Cofactor biosynthesis; riboflavin biosynthesis; 5-amino-6-(D-ribitylamino)uracil from GTP: step 2/4.</text>
</comment>
<dbReference type="GO" id="GO:0008270">
    <property type="term" value="F:zinc ion binding"/>
    <property type="evidence" value="ECO:0007669"/>
    <property type="project" value="InterPro"/>
</dbReference>
<comment type="similarity">
    <text evidence="4 13">In the N-terminal section; belongs to the cytidine and deoxycytidylate deaminase family.</text>
</comment>
<protein>
    <recommendedName>
        <fullName evidence="13">Riboflavin biosynthesis protein RibD</fullName>
    </recommendedName>
    <domain>
        <recommendedName>
            <fullName evidence="13">Diaminohydroxyphosphoribosylaminopyrimidine deaminase</fullName>
            <shortName evidence="13">DRAP deaminase</shortName>
            <ecNumber evidence="13">3.5.4.26</ecNumber>
        </recommendedName>
        <alternativeName>
            <fullName evidence="13">Riboflavin-specific deaminase</fullName>
        </alternativeName>
    </domain>
    <domain>
        <recommendedName>
            <fullName evidence="13">5-amino-6-(5-phosphoribosylamino)uracil reductase</fullName>
            <ecNumber evidence="13">1.1.1.193</ecNumber>
        </recommendedName>
        <alternativeName>
            <fullName evidence="13">HTP reductase</fullName>
        </alternativeName>
    </domain>
</protein>
<keyword evidence="12" id="KW-0511">Multifunctional enzyme</keyword>
<evidence type="ECO:0000256" key="4">
    <source>
        <dbReference type="ARBA" id="ARBA00005259"/>
    </source>
</evidence>
<evidence type="ECO:0000313" key="19">
    <source>
        <dbReference type="EMBL" id="TMQ59699.1"/>
    </source>
</evidence>
<dbReference type="PANTHER" id="PTHR38011">
    <property type="entry name" value="DIHYDROFOLATE REDUCTASE FAMILY PROTEIN (AFU_ORTHOLOGUE AFUA_8G06820)"/>
    <property type="match status" value="1"/>
</dbReference>
<evidence type="ECO:0000313" key="20">
    <source>
        <dbReference type="Proteomes" id="UP000316852"/>
    </source>
</evidence>
<dbReference type="InterPro" id="IPR016192">
    <property type="entry name" value="APOBEC/CMP_deaminase_Zn-bd"/>
</dbReference>
<organism evidence="19 20">
    <name type="scientific">Eiseniibacteriota bacterium</name>
    <dbReference type="NCBI Taxonomy" id="2212470"/>
    <lineage>
        <taxon>Bacteria</taxon>
        <taxon>Candidatus Eiseniibacteriota</taxon>
    </lineage>
</organism>
<dbReference type="SUPFAM" id="SSF53927">
    <property type="entry name" value="Cytidine deaminase-like"/>
    <property type="match status" value="1"/>
</dbReference>
<dbReference type="InterPro" id="IPR004794">
    <property type="entry name" value="Eubact_RibD"/>
</dbReference>
<evidence type="ECO:0000256" key="8">
    <source>
        <dbReference type="ARBA" id="ARBA00022801"/>
    </source>
</evidence>
<dbReference type="InterPro" id="IPR002125">
    <property type="entry name" value="CMP_dCMP_dom"/>
</dbReference>
<proteinExistence type="inferred from homology"/>
<dbReference type="InterPro" id="IPR016193">
    <property type="entry name" value="Cytidine_deaminase-like"/>
</dbReference>
<name>A0A538T7V1_UNCEI</name>
<comment type="pathway">
    <text evidence="3 13">Cofactor biosynthesis; riboflavin biosynthesis; 5-amino-6-(D-ribitylamino)uracil from GTP: step 3/4.</text>
</comment>
<feature type="active site" description="Proton donor" evidence="14">
    <location>
        <position position="74"/>
    </location>
</feature>
<evidence type="ECO:0000259" key="18">
    <source>
        <dbReference type="PROSITE" id="PS51747"/>
    </source>
</evidence>
<dbReference type="InterPro" id="IPR024072">
    <property type="entry name" value="DHFR-like_dom_sf"/>
</dbReference>
<dbReference type="EMBL" id="VBOW01000020">
    <property type="protein sequence ID" value="TMQ59699.1"/>
    <property type="molecule type" value="Genomic_DNA"/>
</dbReference>
<dbReference type="InterPro" id="IPR050765">
    <property type="entry name" value="Riboflavin_Biosynth_HTPR"/>
</dbReference>
<dbReference type="NCBIfam" id="TIGR00326">
    <property type="entry name" value="eubact_ribD"/>
    <property type="match status" value="1"/>
</dbReference>
<dbReference type="CDD" id="cd01284">
    <property type="entry name" value="Riboflavin_deaminase-reductase"/>
    <property type="match status" value="1"/>
</dbReference>
<evidence type="ECO:0000256" key="9">
    <source>
        <dbReference type="ARBA" id="ARBA00022833"/>
    </source>
</evidence>
<dbReference type="NCBIfam" id="TIGR00227">
    <property type="entry name" value="ribD_Cterm"/>
    <property type="match status" value="1"/>
</dbReference>
<dbReference type="GO" id="GO:0008835">
    <property type="term" value="F:diaminohydroxyphosphoribosylaminopyrimidine deaminase activity"/>
    <property type="evidence" value="ECO:0007669"/>
    <property type="project" value="UniProtKB-EC"/>
</dbReference>
<feature type="binding site" evidence="15">
    <location>
        <position position="222"/>
    </location>
    <ligand>
        <name>NADP(+)</name>
        <dbReference type="ChEBI" id="CHEBI:58349"/>
    </ligand>
</feature>
<evidence type="ECO:0000256" key="13">
    <source>
        <dbReference type="PIRNR" id="PIRNR006769"/>
    </source>
</evidence>
<comment type="caution">
    <text evidence="19">The sequence shown here is derived from an EMBL/GenBank/DDBJ whole genome shotgun (WGS) entry which is preliminary data.</text>
</comment>
<feature type="binding site" evidence="15">
    <location>
        <position position="218"/>
    </location>
    <ligand>
        <name>NADP(+)</name>
        <dbReference type="ChEBI" id="CHEBI:58349"/>
    </ligand>
</feature>
<evidence type="ECO:0000256" key="14">
    <source>
        <dbReference type="PIRSR" id="PIRSR006769-1"/>
    </source>
</evidence>
<evidence type="ECO:0000256" key="1">
    <source>
        <dbReference type="ARBA" id="ARBA00002151"/>
    </source>
</evidence>